<evidence type="ECO:0000313" key="2">
    <source>
        <dbReference type="Proteomes" id="UP000799118"/>
    </source>
</evidence>
<dbReference type="AlphaFoldDB" id="A0A6A4H3I1"/>
<organism evidence="1 2">
    <name type="scientific">Gymnopus androsaceus JB14</name>
    <dbReference type="NCBI Taxonomy" id="1447944"/>
    <lineage>
        <taxon>Eukaryota</taxon>
        <taxon>Fungi</taxon>
        <taxon>Dikarya</taxon>
        <taxon>Basidiomycota</taxon>
        <taxon>Agaricomycotina</taxon>
        <taxon>Agaricomycetes</taxon>
        <taxon>Agaricomycetidae</taxon>
        <taxon>Agaricales</taxon>
        <taxon>Marasmiineae</taxon>
        <taxon>Omphalotaceae</taxon>
        <taxon>Gymnopus</taxon>
    </lineage>
</organism>
<name>A0A6A4H3I1_9AGAR</name>
<evidence type="ECO:0008006" key="3">
    <source>
        <dbReference type="Google" id="ProtNLM"/>
    </source>
</evidence>
<dbReference type="Proteomes" id="UP000799118">
    <property type="component" value="Unassembled WGS sequence"/>
</dbReference>
<dbReference type="Gene3D" id="3.80.10.10">
    <property type="entry name" value="Ribonuclease Inhibitor"/>
    <property type="match status" value="1"/>
</dbReference>
<sequence>MVDPLPNELVDRIIDNFDFSIDKTTLLNCALVGRAWVRASQRGIFHTISLKIIIPPSVDTSFQLSEVIDYYVKKNHQLRALFDGNPGLASYVQCLELWDFSFGTVIQEVEGNALIIIPLSLKLSFSPSLEAALTRMFRAPSVTEVVLETLEIPKFADLVSLLSHLTRLKVLKIMAISCDDWSAPNTAHATGSPLPGSIQLDKLVFNDRDFITWFQQGSCPFGLQNLRHLQIFPAVLNSQEAVDVLQQAGKALTKLTLKRESEMGDLGPGPFLHLGYTPNLKSLKLFNIFRKRLKTPHPVDSVPWMRSLFEPLLNSDQKRYPLQRLTIEISVDGYTMSNNRYWTKWPSLDALLSKPEFDLLETVHIVIKCGSPSLDPGRRAREVLDEMLSFLKGSGKLKFTVRTSPIPTIYVHHIYQTYPSLLIDNGRLPP</sequence>
<dbReference type="EMBL" id="ML769608">
    <property type="protein sequence ID" value="KAE9391944.1"/>
    <property type="molecule type" value="Genomic_DNA"/>
</dbReference>
<keyword evidence="2" id="KW-1185">Reference proteome</keyword>
<dbReference type="InterPro" id="IPR032675">
    <property type="entry name" value="LRR_dom_sf"/>
</dbReference>
<accession>A0A6A4H3I1</accession>
<gene>
    <name evidence="1" type="ORF">BT96DRAFT_1000807</name>
</gene>
<reference evidence="1" key="1">
    <citation type="journal article" date="2019" name="Environ. Microbiol.">
        <title>Fungal ecological strategies reflected in gene transcription - a case study of two litter decomposers.</title>
        <authorList>
            <person name="Barbi F."/>
            <person name="Kohler A."/>
            <person name="Barry K."/>
            <person name="Baskaran P."/>
            <person name="Daum C."/>
            <person name="Fauchery L."/>
            <person name="Ihrmark K."/>
            <person name="Kuo A."/>
            <person name="LaButti K."/>
            <person name="Lipzen A."/>
            <person name="Morin E."/>
            <person name="Grigoriev I.V."/>
            <person name="Henrissat B."/>
            <person name="Lindahl B."/>
            <person name="Martin F."/>
        </authorList>
    </citation>
    <scope>NUCLEOTIDE SEQUENCE</scope>
    <source>
        <strain evidence="1">JB14</strain>
    </source>
</reference>
<dbReference type="OrthoDB" id="3070253at2759"/>
<evidence type="ECO:0000313" key="1">
    <source>
        <dbReference type="EMBL" id="KAE9391944.1"/>
    </source>
</evidence>
<proteinExistence type="predicted"/>
<protein>
    <recommendedName>
        <fullName evidence="3">F-box domain-containing protein</fullName>
    </recommendedName>
</protein>